<keyword evidence="5" id="KW-1185">Reference proteome</keyword>
<accession>A0A4Y2C366</accession>
<feature type="domain" description="Paired" evidence="3">
    <location>
        <begin position="16"/>
        <end position="83"/>
    </location>
</feature>
<dbReference type="GO" id="GO:0005634">
    <property type="term" value="C:nucleus"/>
    <property type="evidence" value="ECO:0007669"/>
    <property type="project" value="UniProtKB-SubCell"/>
</dbReference>
<sequence length="124" mass="13886">MLYRSLSVLSVSRARGRASDLAVRNQIIQQLQNGICQRQIGRTFRLAQSTVCSIIKRFTTAGNSSPGKAPGRKLTLTDQEVRLFRRHIRKNRHMAVAALVTAARQSFGKAISVTSTRRYIKRCG</sequence>
<dbReference type="EMBL" id="BGPR01085280">
    <property type="protein sequence ID" value="GBL98778.1"/>
    <property type="molecule type" value="Genomic_DNA"/>
</dbReference>
<name>A0A4Y2C366_ARAVE</name>
<reference evidence="4 5" key="1">
    <citation type="journal article" date="2019" name="Sci. Rep.">
        <title>Orb-weaving spider Araneus ventricosus genome elucidates the spidroin gene catalogue.</title>
        <authorList>
            <person name="Kono N."/>
            <person name="Nakamura H."/>
            <person name="Ohtoshi R."/>
            <person name="Moran D.A.P."/>
            <person name="Shinohara A."/>
            <person name="Yoshida Y."/>
            <person name="Fujiwara M."/>
            <person name="Mori M."/>
            <person name="Tomita M."/>
            <person name="Arakawa K."/>
        </authorList>
    </citation>
    <scope>NUCLEOTIDE SEQUENCE [LARGE SCALE GENOMIC DNA]</scope>
</reference>
<dbReference type="OrthoDB" id="3263820at2759"/>
<proteinExistence type="predicted"/>
<protein>
    <recommendedName>
        <fullName evidence="3">Paired domain-containing protein</fullName>
    </recommendedName>
</protein>
<evidence type="ECO:0000259" key="3">
    <source>
        <dbReference type="Pfam" id="PF00292"/>
    </source>
</evidence>
<dbReference type="InterPro" id="IPR009057">
    <property type="entry name" value="Homeodomain-like_sf"/>
</dbReference>
<comment type="subcellular location">
    <subcellularLocation>
        <location evidence="1">Nucleus</location>
    </subcellularLocation>
</comment>
<gene>
    <name evidence="4" type="ORF">AVEN_22978_1</name>
</gene>
<dbReference type="Proteomes" id="UP000499080">
    <property type="component" value="Unassembled WGS sequence"/>
</dbReference>
<dbReference type="SUPFAM" id="SSF46689">
    <property type="entry name" value="Homeodomain-like"/>
    <property type="match status" value="1"/>
</dbReference>
<evidence type="ECO:0000256" key="1">
    <source>
        <dbReference type="ARBA" id="ARBA00004123"/>
    </source>
</evidence>
<evidence type="ECO:0000313" key="5">
    <source>
        <dbReference type="Proteomes" id="UP000499080"/>
    </source>
</evidence>
<dbReference type="InterPro" id="IPR036388">
    <property type="entry name" value="WH-like_DNA-bd_sf"/>
</dbReference>
<dbReference type="GO" id="GO:0006355">
    <property type="term" value="P:regulation of DNA-templated transcription"/>
    <property type="evidence" value="ECO:0007669"/>
    <property type="project" value="InterPro"/>
</dbReference>
<dbReference type="GO" id="GO:0003677">
    <property type="term" value="F:DNA binding"/>
    <property type="evidence" value="ECO:0007669"/>
    <property type="project" value="InterPro"/>
</dbReference>
<organism evidence="4 5">
    <name type="scientific">Araneus ventricosus</name>
    <name type="common">Orbweaver spider</name>
    <name type="synonym">Epeira ventricosa</name>
    <dbReference type="NCBI Taxonomy" id="182803"/>
    <lineage>
        <taxon>Eukaryota</taxon>
        <taxon>Metazoa</taxon>
        <taxon>Ecdysozoa</taxon>
        <taxon>Arthropoda</taxon>
        <taxon>Chelicerata</taxon>
        <taxon>Arachnida</taxon>
        <taxon>Araneae</taxon>
        <taxon>Araneomorphae</taxon>
        <taxon>Entelegynae</taxon>
        <taxon>Araneoidea</taxon>
        <taxon>Araneidae</taxon>
        <taxon>Araneus</taxon>
    </lineage>
</organism>
<dbReference type="Pfam" id="PF00292">
    <property type="entry name" value="PAX"/>
    <property type="match status" value="1"/>
</dbReference>
<evidence type="ECO:0000256" key="2">
    <source>
        <dbReference type="ARBA" id="ARBA00022724"/>
    </source>
</evidence>
<dbReference type="Gene3D" id="1.10.10.10">
    <property type="entry name" value="Winged helix-like DNA-binding domain superfamily/Winged helix DNA-binding domain"/>
    <property type="match status" value="1"/>
</dbReference>
<evidence type="ECO:0000313" key="4">
    <source>
        <dbReference type="EMBL" id="GBL98778.1"/>
    </source>
</evidence>
<comment type="caution">
    <text evidence="4">The sequence shown here is derived from an EMBL/GenBank/DDBJ whole genome shotgun (WGS) entry which is preliminary data.</text>
</comment>
<dbReference type="InterPro" id="IPR001523">
    <property type="entry name" value="Paired_dom"/>
</dbReference>
<dbReference type="AlphaFoldDB" id="A0A4Y2C366"/>
<keyword evidence="2" id="KW-0563">Paired box</keyword>